<dbReference type="Pfam" id="PF05135">
    <property type="entry name" value="Phage_connect_1"/>
    <property type="match status" value="1"/>
</dbReference>
<dbReference type="RefSeq" id="WP_049217570.1">
    <property type="nucleotide sequence ID" value="NZ_CVRY01000002.1"/>
</dbReference>
<dbReference type="InterPro" id="IPR021146">
    <property type="entry name" value="Phage_gp6-like_head-tail"/>
</dbReference>
<dbReference type="CDD" id="cd08054">
    <property type="entry name" value="gp6"/>
    <property type="match status" value="1"/>
</dbReference>
<dbReference type="Gene3D" id="1.10.3230.30">
    <property type="entry name" value="Phage gp6-like head-tail connector protein"/>
    <property type="match status" value="1"/>
</dbReference>
<protein>
    <submittedName>
        <fullName evidence="1">Phage gp6-like head-tail connector protein</fullName>
    </submittedName>
</protein>
<name>A0A0G4Q2R7_9GAMM</name>
<organism evidence="1 2">
    <name type="scientific">Proteus penneri</name>
    <dbReference type="NCBI Taxonomy" id="102862"/>
    <lineage>
        <taxon>Bacteria</taxon>
        <taxon>Pseudomonadati</taxon>
        <taxon>Pseudomonadota</taxon>
        <taxon>Gammaproteobacteria</taxon>
        <taxon>Enterobacterales</taxon>
        <taxon>Morganellaceae</taxon>
        <taxon>Proteus</taxon>
    </lineage>
</organism>
<dbReference type="Proteomes" id="UP000183920">
    <property type="component" value="Unassembled WGS sequence"/>
</dbReference>
<dbReference type="NCBIfam" id="TIGR01560">
    <property type="entry name" value="put_DNA_pack"/>
    <property type="match status" value="1"/>
</dbReference>
<dbReference type="AlphaFoldDB" id="A0A0G4Q2R7"/>
<reference evidence="2" key="1">
    <citation type="submission" date="2015-06" db="EMBL/GenBank/DDBJ databases">
        <authorList>
            <person name="Urmite Genomes"/>
        </authorList>
    </citation>
    <scope>NUCLEOTIDE SEQUENCE [LARGE SCALE GENOMIC DNA]</scope>
    <source>
        <strain evidence="2">CSUR P1867</strain>
    </source>
</reference>
<gene>
    <name evidence="1" type="ORF">BN1804_00761</name>
</gene>
<dbReference type="EMBL" id="CVRY01000002">
    <property type="protein sequence ID" value="CRL60120.1"/>
    <property type="molecule type" value="Genomic_DNA"/>
</dbReference>
<proteinExistence type="predicted"/>
<dbReference type="InterPro" id="IPR006450">
    <property type="entry name" value="Phage_HK97_gp6-like"/>
</dbReference>
<accession>A0A0G4Q2R7</accession>
<sequence>MLSLELVKEHLRLDIDYCDEDALLLSYIKAAKRRVETYTRRTLITSDESVENKDTTLQYGGDVEMSMLLLIGSWYANRESVVIGNAVNALPQAFEALLQPYVRYGI</sequence>
<evidence type="ECO:0000313" key="1">
    <source>
        <dbReference type="EMBL" id="CRL60120.1"/>
    </source>
</evidence>
<evidence type="ECO:0000313" key="2">
    <source>
        <dbReference type="Proteomes" id="UP000183920"/>
    </source>
</evidence>